<dbReference type="AlphaFoldDB" id="A0A4R6VUI0"/>
<dbReference type="PROSITE" id="PS51071">
    <property type="entry name" value="HTH_RPIR"/>
    <property type="match status" value="1"/>
</dbReference>
<dbReference type="Pfam" id="PF01380">
    <property type="entry name" value="SIS"/>
    <property type="match status" value="1"/>
</dbReference>
<evidence type="ECO:0000256" key="2">
    <source>
        <dbReference type="ARBA" id="ARBA00023125"/>
    </source>
</evidence>
<feature type="domain" description="HTH rpiR-type" evidence="5">
    <location>
        <begin position="22"/>
        <end position="98"/>
    </location>
</feature>
<keyword evidence="4" id="KW-0472">Membrane</keyword>
<dbReference type="CDD" id="cd05013">
    <property type="entry name" value="SIS_RpiR"/>
    <property type="match status" value="1"/>
</dbReference>
<dbReference type="GO" id="GO:0003700">
    <property type="term" value="F:DNA-binding transcription factor activity"/>
    <property type="evidence" value="ECO:0007669"/>
    <property type="project" value="InterPro"/>
</dbReference>
<gene>
    <name evidence="7" type="ORF">ATL17_1148</name>
</gene>
<dbReference type="InterPro" id="IPR009057">
    <property type="entry name" value="Homeodomain-like_sf"/>
</dbReference>
<evidence type="ECO:0000256" key="3">
    <source>
        <dbReference type="ARBA" id="ARBA00023163"/>
    </source>
</evidence>
<proteinExistence type="predicted"/>
<reference evidence="7 8" key="1">
    <citation type="submission" date="2019-03" db="EMBL/GenBank/DDBJ databases">
        <title>Genomic Encyclopedia of Type Strains, Phase III (KMG-III): the genomes of soil and plant-associated and newly described type strains.</title>
        <authorList>
            <person name="Whitman W."/>
        </authorList>
    </citation>
    <scope>NUCLEOTIDE SEQUENCE [LARGE SCALE GENOMIC DNA]</scope>
    <source>
        <strain evidence="7 8">CGMCC 1.7002</strain>
    </source>
</reference>
<protein>
    <submittedName>
        <fullName evidence="7">RpiR family transcriptional regulator</fullName>
    </submittedName>
</protein>
<keyword evidence="4" id="KW-0812">Transmembrane</keyword>
<comment type="caution">
    <text evidence="7">The sequence shown here is derived from an EMBL/GenBank/DDBJ whole genome shotgun (WGS) entry which is preliminary data.</text>
</comment>
<dbReference type="InterPro" id="IPR046348">
    <property type="entry name" value="SIS_dom_sf"/>
</dbReference>
<dbReference type="PANTHER" id="PTHR30514">
    <property type="entry name" value="GLUCOKINASE"/>
    <property type="match status" value="1"/>
</dbReference>
<keyword evidence="1" id="KW-0805">Transcription regulation</keyword>
<dbReference type="SUPFAM" id="SSF53697">
    <property type="entry name" value="SIS domain"/>
    <property type="match status" value="1"/>
</dbReference>
<dbReference type="GO" id="GO:0097367">
    <property type="term" value="F:carbohydrate derivative binding"/>
    <property type="evidence" value="ECO:0007669"/>
    <property type="project" value="InterPro"/>
</dbReference>
<evidence type="ECO:0000313" key="7">
    <source>
        <dbReference type="EMBL" id="TDQ67141.1"/>
    </source>
</evidence>
<evidence type="ECO:0000256" key="1">
    <source>
        <dbReference type="ARBA" id="ARBA00023015"/>
    </source>
</evidence>
<dbReference type="InterPro" id="IPR035472">
    <property type="entry name" value="RpiR-like_SIS"/>
</dbReference>
<keyword evidence="3" id="KW-0804">Transcription</keyword>
<dbReference type="Gene3D" id="3.40.50.10490">
    <property type="entry name" value="Glucose-6-phosphate isomerase like protein, domain 1"/>
    <property type="match status" value="1"/>
</dbReference>
<dbReference type="OrthoDB" id="3574600at2"/>
<dbReference type="Pfam" id="PF01418">
    <property type="entry name" value="HTH_6"/>
    <property type="match status" value="1"/>
</dbReference>
<dbReference type="InterPro" id="IPR047640">
    <property type="entry name" value="RpiR-like"/>
</dbReference>
<dbReference type="GO" id="GO:1901135">
    <property type="term" value="P:carbohydrate derivative metabolic process"/>
    <property type="evidence" value="ECO:0007669"/>
    <property type="project" value="InterPro"/>
</dbReference>
<dbReference type="SUPFAM" id="SSF46689">
    <property type="entry name" value="Homeodomain-like"/>
    <property type="match status" value="1"/>
</dbReference>
<evidence type="ECO:0000256" key="4">
    <source>
        <dbReference type="SAM" id="Phobius"/>
    </source>
</evidence>
<evidence type="ECO:0000259" key="5">
    <source>
        <dbReference type="PROSITE" id="PS51071"/>
    </source>
</evidence>
<evidence type="ECO:0000259" key="6">
    <source>
        <dbReference type="PROSITE" id="PS51464"/>
    </source>
</evidence>
<feature type="domain" description="SIS" evidence="6">
    <location>
        <begin position="148"/>
        <end position="285"/>
    </location>
</feature>
<name>A0A4R6VUI0_9HYPH</name>
<keyword evidence="4" id="KW-1133">Transmembrane helix</keyword>
<dbReference type="RefSeq" id="WP_133571781.1">
    <property type="nucleotide sequence ID" value="NZ_SNYR01000001.1"/>
</dbReference>
<dbReference type="EMBL" id="SNYR01000001">
    <property type="protein sequence ID" value="TDQ67141.1"/>
    <property type="molecule type" value="Genomic_DNA"/>
</dbReference>
<keyword evidence="8" id="KW-1185">Reference proteome</keyword>
<dbReference type="Gene3D" id="1.10.10.10">
    <property type="entry name" value="Winged helix-like DNA-binding domain superfamily/Winged helix DNA-binding domain"/>
    <property type="match status" value="1"/>
</dbReference>
<dbReference type="Proteomes" id="UP000295391">
    <property type="component" value="Unassembled WGS sequence"/>
</dbReference>
<organism evidence="7 8">
    <name type="scientific">Maritalea mobilis</name>
    <dbReference type="NCBI Taxonomy" id="483324"/>
    <lineage>
        <taxon>Bacteria</taxon>
        <taxon>Pseudomonadati</taxon>
        <taxon>Pseudomonadota</taxon>
        <taxon>Alphaproteobacteria</taxon>
        <taxon>Hyphomicrobiales</taxon>
        <taxon>Devosiaceae</taxon>
        <taxon>Maritalea</taxon>
    </lineage>
</organism>
<dbReference type="GO" id="GO:0003677">
    <property type="term" value="F:DNA binding"/>
    <property type="evidence" value="ECO:0007669"/>
    <property type="project" value="UniProtKB-KW"/>
</dbReference>
<dbReference type="InterPro" id="IPR036388">
    <property type="entry name" value="WH-like_DNA-bd_sf"/>
</dbReference>
<dbReference type="PANTHER" id="PTHR30514:SF18">
    <property type="entry name" value="RPIR-FAMILY TRANSCRIPTIONAL REGULATOR"/>
    <property type="match status" value="1"/>
</dbReference>
<dbReference type="InterPro" id="IPR000281">
    <property type="entry name" value="HTH_RpiR"/>
</dbReference>
<dbReference type="PROSITE" id="PS51464">
    <property type="entry name" value="SIS"/>
    <property type="match status" value="1"/>
</dbReference>
<sequence length="307" mass="33465">MFETNEKFLLQRGISEDDEQVVQFEERLAAEYGGLSRQLKAAADYIVKNQVDTATRSLRSISEASDISPATYSRLARALGFSNYEELREMLRGALGRSVSNMSDKASRLQQDAALGDQTPFLNKQTAACAANIGQLVQNIPQERLHAAVRYLNNARNVLLLGSLSSTGIVEYMAYLANYFTSNWRIAGRAGASLGAEIASLNKNDVLLVVTKPPFARRTIEGVRAASRKGVKVIVITDTHSCPVLVEADAGFIVATDSPQFFSSYAATIVLIETLIGMLVAGSGKAAKQRIFEVECLNQQFGETWNA</sequence>
<dbReference type="InterPro" id="IPR001347">
    <property type="entry name" value="SIS_dom"/>
</dbReference>
<keyword evidence="2" id="KW-0238">DNA-binding</keyword>
<accession>A0A4R6VUI0</accession>
<feature type="transmembrane region" description="Helical" evidence="4">
    <location>
        <begin position="262"/>
        <end position="281"/>
    </location>
</feature>
<evidence type="ECO:0000313" key="8">
    <source>
        <dbReference type="Proteomes" id="UP000295391"/>
    </source>
</evidence>